<evidence type="ECO:0000256" key="2">
    <source>
        <dbReference type="ARBA" id="ARBA00022692"/>
    </source>
</evidence>
<dbReference type="InterPro" id="IPR052561">
    <property type="entry name" value="ComplexI_Subunit1"/>
</dbReference>
<feature type="transmembrane region" description="Helical" evidence="5">
    <location>
        <begin position="56"/>
        <end position="79"/>
    </location>
</feature>
<dbReference type="Pfam" id="PF00146">
    <property type="entry name" value="NADHdh"/>
    <property type="match status" value="1"/>
</dbReference>
<organism evidence="6 7">
    <name type="scientific">Williamwhitmania taraxaci</name>
    <dbReference type="NCBI Taxonomy" id="1640674"/>
    <lineage>
        <taxon>Bacteria</taxon>
        <taxon>Pseudomonadati</taxon>
        <taxon>Bacteroidota</taxon>
        <taxon>Bacteroidia</taxon>
        <taxon>Bacteroidales</taxon>
        <taxon>Williamwhitmaniaceae</taxon>
        <taxon>Williamwhitmania</taxon>
    </lineage>
</organism>
<feature type="transmembrane region" description="Helical" evidence="5">
    <location>
        <begin position="244"/>
        <end position="263"/>
    </location>
</feature>
<dbReference type="STRING" id="1640674.SAMN05216323_103810"/>
<evidence type="ECO:0000256" key="5">
    <source>
        <dbReference type="SAM" id="Phobius"/>
    </source>
</evidence>
<feature type="transmembrane region" description="Helical" evidence="5">
    <location>
        <begin position="130"/>
        <end position="151"/>
    </location>
</feature>
<gene>
    <name evidence="6" type="ORF">SAMN05216323_103810</name>
</gene>
<protein>
    <submittedName>
        <fullName evidence="6">Formate hydrogenlyase subunit 4</fullName>
    </submittedName>
</protein>
<dbReference type="EMBL" id="FMYP01000038">
    <property type="protein sequence ID" value="SDC58318.1"/>
    <property type="molecule type" value="Genomic_DNA"/>
</dbReference>
<keyword evidence="7" id="KW-1185">Reference proteome</keyword>
<keyword evidence="4 5" id="KW-0472">Membrane</keyword>
<keyword evidence="2 5" id="KW-0812">Transmembrane</keyword>
<dbReference type="RefSeq" id="WP_092438801.1">
    <property type="nucleotide sequence ID" value="NZ_FMYP01000038.1"/>
</dbReference>
<dbReference type="GO" id="GO:0016829">
    <property type="term" value="F:lyase activity"/>
    <property type="evidence" value="ECO:0007669"/>
    <property type="project" value="UniProtKB-KW"/>
</dbReference>
<keyword evidence="3 5" id="KW-1133">Transmembrane helix</keyword>
<evidence type="ECO:0000256" key="3">
    <source>
        <dbReference type="ARBA" id="ARBA00022989"/>
    </source>
</evidence>
<evidence type="ECO:0000313" key="6">
    <source>
        <dbReference type="EMBL" id="SDC58318.1"/>
    </source>
</evidence>
<accession>A0A1G6MRV4</accession>
<comment type="subcellular location">
    <subcellularLocation>
        <location evidence="1">Membrane</location>
        <topology evidence="1">Multi-pass membrane protein</topology>
    </subcellularLocation>
</comment>
<proteinExistence type="predicted"/>
<evidence type="ECO:0000256" key="1">
    <source>
        <dbReference type="ARBA" id="ARBA00004141"/>
    </source>
</evidence>
<dbReference type="PANTHER" id="PTHR43359">
    <property type="entry name" value="FORMATE HYDROGENLYASE SUBUNIT 4"/>
    <property type="match status" value="1"/>
</dbReference>
<sequence length="301" mass="32891">MLSFVLIILAGIFFTGIIIRTKSIASGRKGPGILQPIKDVIRLFKKGAVYSKTTSFVFQIAPTIYFSSVVMAMMVVPLGQSKGIISFNGDFIFFAYVLALGKFMSIIAAMDTGSSFEGMGASREALYSMFAEPAFFILMGSLALLTGHTSFQEIFADLHLGSYTTYALAGLATFVLTMVAMIENSRMPIDDPKTHLELTMVHEVMILDNSGFDLGLILTAGYLKFALYGALIANLFIGSISYEYAIPLFFAIQFLVAVGMGIVESFMARFRMSHNAQFIVALTSVSLLIFFSVLLILGKFI</sequence>
<evidence type="ECO:0000256" key="4">
    <source>
        <dbReference type="ARBA" id="ARBA00023136"/>
    </source>
</evidence>
<dbReference type="AlphaFoldDB" id="A0A1G6MRV4"/>
<feature type="transmembrane region" description="Helical" evidence="5">
    <location>
        <begin position="275"/>
        <end position="297"/>
    </location>
</feature>
<evidence type="ECO:0000313" key="7">
    <source>
        <dbReference type="Proteomes" id="UP000199452"/>
    </source>
</evidence>
<feature type="transmembrane region" description="Helical" evidence="5">
    <location>
        <begin position="214"/>
        <end position="237"/>
    </location>
</feature>
<name>A0A1G6MRV4_9BACT</name>
<dbReference type="Proteomes" id="UP000199452">
    <property type="component" value="Unassembled WGS sequence"/>
</dbReference>
<feature type="transmembrane region" description="Helical" evidence="5">
    <location>
        <begin position="91"/>
        <end position="110"/>
    </location>
</feature>
<dbReference type="GO" id="GO:0005886">
    <property type="term" value="C:plasma membrane"/>
    <property type="evidence" value="ECO:0007669"/>
    <property type="project" value="TreeGrafter"/>
</dbReference>
<feature type="transmembrane region" description="Helical" evidence="5">
    <location>
        <begin position="163"/>
        <end position="182"/>
    </location>
</feature>
<dbReference type="OrthoDB" id="9778499at2"/>
<reference evidence="6 7" key="1">
    <citation type="submission" date="2016-09" db="EMBL/GenBank/DDBJ databases">
        <authorList>
            <person name="Capua I."/>
            <person name="De Benedictis P."/>
            <person name="Joannis T."/>
            <person name="Lombin L.H."/>
            <person name="Cattoli G."/>
        </authorList>
    </citation>
    <scope>NUCLEOTIDE SEQUENCE [LARGE SCALE GENOMIC DNA]</scope>
    <source>
        <strain evidence="6 7">A7P-90m</strain>
    </source>
</reference>
<keyword evidence="6" id="KW-0456">Lyase</keyword>
<dbReference type="InterPro" id="IPR001694">
    <property type="entry name" value="NADH_UbQ_OxRdtase_su1/FPO"/>
</dbReference>
<dbReference type="PANTHER" id="PTHR43359:SF1">
    <property type="entry name" value="FORMATE HYDROGENLYASE SUBUNIT 4-RELATED"/>
    <property type="match status" value="1"/>
</dbReference>